<dbReference type="SMART" id="SM00642">
    <property type="entry name" value="Aamy"/>
    <property type="match status" value="1"/>
</dbReference>
<protein>
    <submittedName>
        <fullName evidence="7">Glycogen debranching enzyme GlgX</fullName>
    </submittedName>
</protein>
<dbReference type="Gene3D" id="2.60.40.10">
    <property type="entry name" value="Immunoglobulins"/>
    <property type="match status" value="1"/>
</dbReference>
<comment type="caution">
    <text evidence="7">The sequence shown here is derived from an EMBL/GenBank/DDBJ whole genome shotgun (WGS) entry which is preliminary data.</text>
</comment>
<dbReference type="CDD" id="cd02856">
    <property type="entry name" value="E_set_GDE_Isoamylase_N"/>
    <property type="match status" value="1"/>
</dbReference>
<dbReference type="Pfam" id="PF02922">
    <property type="entry name" value="CBM_48"/>
    <property type="match status" value="1"/>
</dbReference>
<organism evidence="7 8">
    <name type="scientific">Inhella crocodyli</name>
    <dbReference type="NCBI Taxonomy" id="2499851"/>
    <lineage>
        <taxon>Bacteria</taxon>
        <taxon>Pseudomonadati</taxon>
        <taxon>Pseudomonadota</taxon>
        <taxon>Betaproteobacteria</taxon>
        <taxon>Burkholderiales</taxon>
        <taxon>Sphaerotilaceae</taxon>
        <taxon>Inhella</taxon>
    </lineage>
</organism>
<dbReference type="InterPro" id="IPR006047">
    <property type="entry name" value="GH13_cat_dom"/>
</dbReference>
<dbReference type="InterPro" id="IPR011837">
    <property type="entry name" value="Glycogen_debranch_GlgX"/>
</dbReference>
<keyword evidence="8" id="KW-1185">Reference proteome</keyword>
<dbReference type="SUPFAM" id="SSF51445">
    <property type="entry name" value="(Trans)glycosidases"/>
    <property type="match status" value="1"/>
</dbReference>
<dbReference type="Gene3D" id="3.20.20.80">
    <property type="entry name" value="Glycosidases"/>
    <property type="match status" value="1"/>
</dbReference>
<evidence type="ECO:0000259" key="6">
    <source>
        <dbReference type="SMART" id="SM00642"/>
    </source>
</evidence>
<dbReference type="SUPFAM" id="SSF51011">
    <property type="entry name" value="Glycosyl hydrolase domain"/>
    <property type="match status" value="1"/>
</dbReference>
<dbReference type="Pfam" id="PF00128">
    <property type="entry name" value="Alpha-amylase"/>
    <property type="match status" value="1"/>
</dbReference>
<evidence type="ECO:0000313" key="7">
    <source>
        <dbReference type="EMBL" id="RVT87667.1"/>
    </source>
</evidence>
<gene>
    <name evidence="7" type="primary">glgX</name>
    <name evidence="7" type="ORF">EOD73_01165</name>
</gene>
<evidence type="ECO:0000256" key="1">
    <source>
        <dbReference type="ARBA" id="ARBA00008061"/>
    </source>
</evidence>
<comment type="similarity">
    <text evidence="1">Belongs to the glycosyl hydrolase 13 family.</text>
</comment>
<dbReference type="InterPro" id="IPR004193">
    <property type="entry name" value="Glyco_hydro_13_N"/>
</dbReference>
<dbReference type="AlphaFoldDB" id="A0A437LQG6"/>
<keyword evidence="2" id="KW-0378">Hydrolase</keyword>
<evidence type="ECO:0000256" key="5">
    <source>
        <dbReference type="SAM" id="MobiDB-lite"/>
    </source>
</evidence>
<dbReference type="InterPro" id="IPR048650">
    <property type="entry name" value="ISOA1-3-like_C"/>
</dbReference>
<feature type="compositionally biased region" description="Basic and acidic residues" evidence="5">
    <location>
        <begin position="454"/>
        <end position="471"/>
    </location>
</feature>
<evidence type="ECO:0000256" key="3">
    <source>
        <dbReference type="ARBA" id="ARBA00022946"/>
    </source>
</evidence>
<dbReference type="CDD" id="cd11326">
    <property type="entry name" value="AmyAc_Glg_debranch"/>
    <property type="match status" value="1"/>
</dbReference>
<dbReference type="EMBL" id="SACM01000001">
    <property type="protein sequence ID" value="RVT87667.1"/>
    <property type="molecule type" value="Genomic_DNA"/>
</dbReference>
<keyword evidence="3" id="KW-0809">Transit peptide</keyword>
<dbReference type="InterPro" id="IPR017853">
    <property type="entry name" value="GH"/>
</dbReference>
<dbReference type="InterPro" id="IPR014756">
    <property type="entry name" value="Ig_E-set"/>
</dbReference>
<dbReference type="Gene3D" id="2.60.40.1180">
    <property type="entry name" value="Golgi alpha-mannosidase II"/>
    <property type="match status" value="1"/>
</dbReference>
<dbReference type="PANTHER" id="PTHR43002">
    <property type="entry name" value="GLYCOGEN DEBRANCHING ENZYME"/>
    <property type="match status" value="1"/>
</dbReference>
<dbReference type="NCBIfam" id="TIGR02100">
    <property type="entry name" value="glgX_debranch"/>
    <property type="match status" value="1"/>
</dbReference>
<evidence type="ECO:0000313" key="8">
    <source>
        <dbReference type="Proteomes" id="UP000288587"/>
    </source>
</evidence>
<accession>A0A437LQG6</accession>
<dbReference type="Pfam" id="PF21156">
    <property type="entry name" value="ISOA1-3_C"/>
    <property type="match status" value="1"/>
</dbReference>
<sequence length="678" mass="74988">MTPQPGSPYPLGARPSAHGVNFSVYSRHATACRLLLFAHPHDARPSHTLALDPRRHRTWHYWHAFVPDLPVGTAYAWQMDGPWAPEQGHRFDGERLLLDPYGRALATPPGHCRGDNAAATALRSVVADDQAYDWEGDRLPCRPFAQTVVYETHVRGFTAHPSSGVPEAHRGRYAGLIDRIPYLVDLGITAVELMPVFQFDPHDAPPGLTNYWGYSPLSFFAPHAAYAVGTDPLAPLNEFRDLVKALHRAGLEVILDVVYNHTAEGDDRGPTHSLRGLDNATYYMLESGGRYANHSGCGNTLNANHAVVRRLILDSLRYWVQVMHVDGFRFDLAAILSRDEQGRPMPRAPVLWDIDSDPALAGTKLIAEAWDAAGLYQVGGFGGDHWKEWNGHFRDDVRSFVRGEPGKVPALAERLLGSPRLYAGGAREPAQSINFVTSHDGFTLHDLVSFNTKHNEANGEDNRDGSDDHRSWNCGTEGPTDDPAVNALRLRQIKNLLAITVLSLGTPMLLMGDEMGRSQQGNNNAYCQDNDISWLDWRGLHTHAELHRFVRGLIALRAQRESVRDAPPLSLEQLMTQVRVQLHGVHLRQPDLHNTSHSLAVTASSLSGDLRMHFALNAYWEPLSFELPPGLAWRRVLDTSRPSPQDLVDFEAAEPVAGASHTVAPRSVVALFARASPG</sequence>
<evidence type="ECO:0000256" key="2">
    <source>
        <dbReference type="ARBA" id="ARBA00022801"/>
    </source>
</evidence>
<feature type="region of interest" description="Disordered" evidence="5">
    <location>
        <begin position="454"/>
        <end position="479"/>
    </location>
</feature>
<keyword evidence="4" id="KW-0326">Glycosidase</keyword>
<feature type="domain" description="Glycosyl hydrolase family 13 catalytic" evidence="6">
    <location>
        <begin position="151"/>
        <end position="557"/>
    </location>
</feature>
<evidence type="ECO:0000256" key="4">
    <source>
        <dbReference type="ARBA" id="ARBA00023295"/>
    </source>
</evidence>
<dbReference type="GO" id="GO:0005980">
    <property type="term" value="P:glycogen catabolic process"/>
    <property type="evidence" value="ECO:0007669"/>
    <property type="project" value="InterPro"/>
</dbReference>
<reference evidence="7 8" key="1">
    <citation type="submission" date="2019-01" db="EMBL/GenBank/DDBJ databases">
        <authorList>
            <person name="Chen W.-M."/>
        </authorList>
    </citation>
    <scope>NUCLEOTIDE SEQUENCE [LARGE SCALE GENOMIC DNA]</scope>
    <source>
        <strain evidence="7 8">CCP-18</strain>
    </source>
</reference>
<dbReference type="InterPro" id="IPR013780">
    <property type="entry name" value="Glyco_hydro_b"/>
</dbReference>
<proteinExistence type="inferred from homology"/>
<name>A0A437LQG6_9BURK</name>
<dbReference type="GO" id="GO:0004135">
    <property type="term" value="F:amylo-alpha-1,6-glucosidase activity"/>
    <property type="evidence" value="ECO:0007669"/>
    <property type="project" value="InterPro"/>
</dbReference>
<dbReference type="Proteomes" id="UP000288587">
    <property type="component" value="Unassembled WGS sequence"/>
</dbReference>
<dbReference type="RefSeq" id="WP_127680078.1">
    <property type="nucleotide sequence ID" value="NZ_SACM01000001.1"/>
</dbReference>
<dbReference type="GO" id="GO:0019156">
    <property type="term" value="F:isoamylase activity"/>
    <property type="evidence" value="ECO:0007669"/>
    <property type="project" value="UniProtKB-ARBA"/>
</dbReference>
<dbReference type="OrthoDB" id="3236218at2"/>
<dbReference type="InterPro" id="IPR013783">
    <property type="entry name" value="Ig-like_fold"/>
</dbReference>
<dbReference type="InterPro" id="IPR044505">
    <property type="entry name" value="GlgX_Isoamylase_N_E_set"/>
</dbReference>
<dbReference type="SUPFAM" id="SSF81296">
    <property type="entry name" value="E set domains"/>
    <property type="match status" value="1"/>
</dbReference>